<dbReference type="EMBL" id="VJMJ01000002">
    <property type="protein sequence ID" value="KAF0745454.1"/>
    <property type="molecule type" value="Genomic_DNA"/>
</dbReference>
<evidence type="ECO:0000256" key="1">
    <source>
        <dbReference type="SAM" id="MobiDB-lite"/>
    </source>
</evidence>
<dbReference type="AlphaFoldDB" id="A0A6G0XXX7"/>
<gene>
    <name evidence="2" type="ORF">Ae201684_000470</name>
</gene>
<evidence type="ECO:0000313" key="2">
    <source>
        <dbReference type="EMBL" id="KAF0745454.1"/>
    </source>
</evidence>
<dbReference type="VEuPathDB" id="FungiDB:AeMF1_017272"/>
<reference evidence="2 3" key="1">
    <citation type="submission" date="2019-07" db="EMBL/GenBank/DDBJ databases">
        <title>Genomics analysis of Aphanomyces spp. identifies a new class of oomycete effector associated with host adaptation.</title>
        <authorList>
            <person name="Gaulin E."/>
        </authorList>
    </citation>
    <scope>NUCLEOTIDE SEQUENCE [LARGE SCALE GENOMIC DNA]</scope>
    <source>
        <strain evidence="2 3">ATCC 201684</strain>
    </source>
</reference>
<dbReference type="Proteomes" id="UP000481153">
    <property type="component" value="Unassembled WGS sequence"/>
</dbReference>
<sequence length="336" mass="36959">MLATTAGMKKNGQPTRETKAASDFGELSDVIVPSQTESIEVGEALDQELRMDVGLHEDVVLPPSDAYVSLCYNLGILSHTQFNDVASFGVLKEKVRQLALRSGFRVRAQRPSSGHRRVWICMSRARCPFAVVGNKNKRGVSIMAGVSHNHALNCNTEAANLSLCEASTREMASFVRNSELYIESTDVTKITAQQISNIVHSKTGYHINAMRASRIKHLLLDDPESFFAAETSSSASPADSPTFLAPATSWKTLAEAVWDGFMLIVNDPYTVQTLGVPAIKKMVATFRKVSHKDTLRGIVLMSCPNPESPPSSTTNRPSAIKFVDNYRRQEQFGFFD</sequence>
<keyword evidence="3" id="KW-1185">Reference proteome</keyword>
<feature type="region of interest" description="Disordered" evidence="1">
    <location>
        <begin position="1"/>
        <end position="21"/>
    </location>
</feature>
<comment type="caution">
    <text evidence="2">The sequence shown here is derived from an EMBL/GenBank/DDBJ whole genome shotgun (WGS) entry which is preliminary data.</text>
</comment>
<name>A0A6G0XXX7_9STRA</name>
<evidence type="ECO:0000313" key="3">
    <source>
        <dbReference type="Proteomes" id="UP000481153"/>
    </source>
</evidence>
<protein>
    <submittedName>
        <fullName evidence="2">Uncharacterized protein</fullName>
    </submittedName>
</protein>
<proteinExistence type="predicted"/>
<dbReference type="OrthoDB" id="68873at2759"/>
<organism evidence="2 3">
    <name type="scientific">Aphanomyces euteiches</name>
    <dbReference type="NCBI Taxonomy" id="100861"/>
    <lineage>
        <taxon>Eukaryota</taxon>
        <taxon>Sar</taxon>
        <taxon>Stramenopiles</taxon>
        <taxon>Oomycota</taxon>
        <taxon>Saprolegniomycetes</taxon>
        <taxon>Saprolegniales</taxon>
        <taxon>Verrucalvaceae</taxon>
        <taxon>Aphanomyces</taxon>
    </lineage>
</organism>
<accession>A0A6G0XXX7</accession>